<keyword evidence="3" id="KW-1185">Reference proteome</keyword>
<evidence type="ECO:0000313" key="3">
    <source>
        <dbReference type="Proteomes" id="UP000691718"/>
    </source>
</evidence>
<protein>
    <submittedName>
        <fullName evidence="2">(apollo) hypothetical protein</fullName>
    </submittedName>
</protein>
<feature type="compositionally biased region" description="Low complexity" evidence="1">
    <location>
        <begin position="64"/>
        <end position="78"/>
    </location>
</feature>
<accession>A0A8S3X7K9</accession>
<feature type="compositionally biased region" description="Basic and acidic residues" evidence="1">
    <location>
        <begin position="86"/>
        <end position="97"/>
    </location>
</feature>
<reference evidence="2" key="1">
    <citation type="submission" date="2021-04" db="EMBL/GenBank/DDBJ databases">
        <authorList>
            <person name="Tunstrom K."/>
        </authorList>
    </citation>
    <scope>NUCLEOTIDE SEQUENCE</scope>
</reference>
<dbReference type="EMBL" id="CAJQZP010000987">
    <property type="protein sequence ID" value="CAG5007340.1"/>
    <property type="molecule type" value="Genomic_DNA"/>
</dbReference>
<organism evidence="2 3">
    <name type="scientific">Parnassius apollo</name>
    <name type="common">Apollo butterfly</name>
    <name type="synonym">Papilio apollo</name>
    <dbReference type="NCBI Taxonomy" id="110799"/>
    <lineage>
        <taxon>Eukaryota</taxon>
        <taxon>Metazoa</taxon>
        <taxon>Ecdysozoa</taxon>
        <taxon>Arthropoda</taxon>
        <taxon>Hexapoda</taxon>
        <taxon>Insecta</taxon>
        <taxon>Pterygota</taxon>
        <taxon>Neoptera</taxon>
        <taxon>Endopterygota</taxon>
        <taxon>Lepidoptera</taxon>
        <taxon>Glossata</taxon>
        <taxon>Ditrysia</taxon>
        <taxon>Papilionoidea</taxon>
        <taxon>Papilionidae</taxon>
        <taxon>Parnassiinae</taxon>
        <taxon>Parnassini</taxon>
        <taxon>Parnassius</taxon>
        <taxon>Parnassius</taxon>
    </lineage>
</organism>
<feature type="compositionally biased region" description="Polar residues" evidence="1">
    <location>
        <begin position="104"/>
        <end position="114"/>
    </location>
</feature>
<sequence length="200" mass="21721">MGSLEPIIRHTASAAPKELSPSRKGLKMEKSDNPPPHGCGNMDTVQSLSAVPPSYSQAEGGVGPSSPCSPQYSPYASPILQRKRPMKTDNGSKETKRFKFGAHINSSKLSSNNEGSDHNLDGVIGESTNLANECDIPSNSNLEEQETRKDKAVQTCNCLLRDRGFDQNLPFGVILIYNDFNSRTPSKILFSSLNAIVKKI</sequence>
<dbReference type="OrthoDB" id="7433844at2759"/>
<proteinExistence type="predicted"/>
<evidence type="ECO:0000313" key="2">
    <source>
        <dbReference type="EMBL" id="CAG5007340.1"/>
    </source>
</evidence>
<gene>
    <name evidence="2" type="ORF">PAPOLLO_LOCUS14916</name>
</gene>
<dbReference type="AlphaFoldDB" id="A0A8S3X7K9"/>
<feature type="region of interest" description="Disordered" evidence="1">
    <location>
        <begin position="1"/>
        <end position="117"/>
    </location>
</feature>
<evidence type="ECO:0000256" key="1">
    <source>
        <dbReference type="SAM" id="MobiDB-lite"/>
    </source>
</evidence>
<comment type="caution">
    <text evidence="2">The sequence shown here is derived from an EMBL/GenBank/DDBJ whole genome shotgun (WGS) entry which is preliminary data.</text>
</comment>
<dbReference type="Proteomes" id="UP000691718">
    <property type="component" value="Unassembled WGS sequence"/>
</dbReference>
<feature type="compositionally biased region" description="Polar residues" evidence="1">
    <location>
        <begin position="43"/>
        <end position="57"/>
    </location>
</feature>
<name>A0A8S3X7K9_PARAO</name>